<reference evidence="2" key="1">
    <citation type="submission" date="2020-11" db="EMBL/GenBank/DDBJ databases">
        <authorList>
            <person name="Konstantinou D."/>
            <person name="Gkelis S."/>
            <person name="Popin R."/>
            <person name="Fewer D."/>
            <person name="Sivonen K."/>
        </authorList>
    </citation>
    <scope>NUCLEOTIDE SEQUENCE</scope>
    <source>
        <strain evidence="2">TAU-MAC 1115</strain>
    </source>
</reference>
<evidence type="ECO:0000313" key="3">
    <source>
        <dbReference type="Proteomes" id="UP000717364"/>
    </source>
</evidence>
<reference evidence="2" key="2">
    <citation type="journal article" date="2021" name="Mar. Drugs">
        <title>Genome Reduction and Secondary Metabolism of the Marine Sponge-Associated Cyanobacterium Leptothoe.</title>
        <authorList>
            <person name="Konstantinou D."/>
            <person name="Popin R.V."/>
            <person name="Fewer D.P."/>
            <person name="Sivonen K."/>
            <person name="Gkelis S."/>
        </authorList>
    </citation>
    <scope>NUCLEOTIDE SEQUENCE</scope>
    <source>
        <strain evidence="2">TAU-MAC 1115</strain>
    </source>
</reference>
<keyword evidence="1" id="KW-0812">Transmembrane</keyword>
<evidence type="ECO:0000313" key="2">
    <source>
        <dbReference type="EMBL" id="MBT9317916.1"/>
    </source>
</evidence>
<organism evidence="2 3">
    <name type="scientific">Leptothoe spongobia TAU-MAC 1115</name>
    <dbReference type="NCBI Taxonomy" id="1967444"/>
    <lineage>
        <taxon>Bacteria</taxon>
        <taxon>Bacillati</taxon>
        <taxon>Cyanobacteriota</taxon>
        <taxon>Cyanophyceae</taxon>
        <taxon>Nodosilineales</taxon>
        <taxon>Cymatolegaceae</taxon>
        <taxon>Leptothoe</taxon>
        <taxon>Leptothoe spongobia</taxon>
    </lineage>
</organism>
<feature type="transmembrane region" description="Helical" evidence="1">
    <location>
        <begin position="80"/>
        <end position="104"/>
    </location>
</feature>
<evidence type="ECO:0000256" key="1">
    <source>
        <dbReference type="SAM" id="Phobius"/>
    </source>
</evidence>
<comment type="caution">
    <text evidence="2">The sequence shown here is derived from an EMBL/GenBank/DDBJ whole genome shotgun (WGS) entry which is preliminary data.</text>
</comment>
<keyword evidence="3" id="KW-1185">Reference proteome</keyword>
<feature type="transmembrane region" description="Helical" evidence="1">
    <location>
        <begin position="21"/>
        <end position="54"/>
    </location>
</feature>
<dbReference type="RefSeq" id="WP_215610977.1">
    <property type="nucleotide sequence ID" value="NZ_JADOES010000065.1"/>
</dbReference>
<keyword evidence="1" id="KW-1133">Transmembrane helix</keyword>
<protein>
    <submittedName>
        <fullName evidence="2">Uncharacterized protein</fullName>
    </submittedName>
</protein>
<gene>
    <name evidence="2" type="ORF">IXB50_21085</name>
</gene>
<dbReference type="AlphaFoldDB" id="A0A947DN31"/>
<sequence length="110" mass="11630">MVGVVSYVHTINVGRGVKMGLQLFISLMLTLGICFVLPAVGLGIALGVLTLGAWSPLASISTLGKDCLLDFLLTFGAGDVGHGVVIICLTLSIVGGLFEMFTFYKYVYLK</sequence>
<proteinExistence type="predicted"/>
<name>A0A947DN31_9CYAN</name>
<dbReference type="EMBL" id="JADOES010000065">
    <property type="protein sequence ID" value="MBT9317916.1"/>
    <property type="molecule type" value="Genomic_DNA"/>
</dbReference>
<dbReference type="Proteomes" id="UP000717364">
    <property type="component" value="Unassembled WGS sequence"/>
</dbReference>
<keyword evidence="1" id="KW-0472">Membrane</keyword>
<accession>A0A947DN31</accession>